<name>A0A1V8YMU4_9ENTE</name>
<proteinExistence type="predicted"/>
<dbReference type="SUPFAM" id="SSF47413">
    <property type="entry name" value="lambda repressor-like DNA-binding domains"/>
    <property type="match status" value="1"/>
</dbReference>
<accession>A0A1V8YMU4</accession>
<reference evidence="2 3" key="1">
    <citation type="journal article" date="2017" name="BMC Microbiol.">
        <title>Comparative genomics of Enterococcus spp. isolated from bovine feces.</title>
        <authorList>
            <person name="Beukers A.G."/>
            <person name="Zaheer R."/>
            <person name="Goji N."/>
            <person name="Amoako K.K."/>
            <person name="Chaves A.V."/>
            <person name="Ward M.P."/>
            <person name="McAllister T.A."/>
        </authorList>
    </citation>
    <scope>NUCLEOTIDE SEQUENCE [LARGE SCALE GENOMIC DNA]</scope>
    <source>
        <strain evidence="2 3">F1129D 143</strain>
    </source>
</reference>
<dbReference type="GO" id="GO:0003677">
    <property type="term" value="F:DNA binding"/>
    <property type="evidence" value="ECO:0007669"/>
    <property type="project" value="InterPro"/>
</dbReference>
<dbReference type="Pfam" id="PF01381">
    <property type="entry name" value="HTH_3"/>
    <property type="match status" value="1"/>
</dbReference>
<dbReference type="PROSITE" id="PS50943">
    <property type="entry name" value="HTH_CROC1"/>
    <property type="match status" value="1"/>
</dbReference>
<dbReference type="Proteomes" id="UP000192477">
    <property type="component" value="Unassembled WGS sequence"/>
</dbReference>
<evidence type="ECO:0000313" key="3">
    <source>
        <dbReference type="Proteomes" id="UP000192477"/>
    </source>
</evidence>
<comment type="caution">
    <text evidence="2">The sequence shown here is derived from an EMBL/GenBank/DDBJ whole genome shotgun (WGS) entry which is preliminary data.</text>
</comment>
<dbReference type="PANTHER" id="PTHR37038">
    <property type="entry name" value="TRANSCRIPTIONAL REGULATOR-RELATED"/>
    <property type="match status" value="1"/>
</dbReference>
<dbReference type="EMBL" id="MJEA01000002">
    <property type="protein sequence ID" value="OQO71238.1"/>
    <property type="molecule type" value="Genomic_DNA"/>
</dbReference>
<dbReference type="STRING" id="112904.BH747_03630"/>
<dbReference type="InterPro" id="IPR001387">
    <property type="entry name" value="Cro/C1-type_HTH"/>
</dbReference>
<gene>
    <name evidence="2" type="ORF">BH747_03630</name>
</gene>
<evidence type="ECO:0000259" key="1">
    <source>
        <dbReference type="PROSITE" id="PS50943"/>
    </source>
</evidence>
<dbReference type="OrthoDB" id="1150409at2"/>
<evidence type="ECO:0000313" key="2">
    <source>
        <dbReference type="EMBL" id="OQO71238.1"/>
    </source>
</evidence>
<dbReference type="SMART" id="SM00530">
    <property type="entry name" value="HTH_XRE"/>
    <property type="match status" value="1"/>
</dbReference>
<dbReference type="InterPro" id="IPR053163">
    <property type="entry name" value="HTH-type_regulator_Rgg"/>
</dbReference>
<sequence>MYDGKLIKQLRINRKLTQTQLAAGICSKTSLVAIENHSVKKISFFTLKAFLERLNISLAEYEWLRNQIEEPKKAKKSRHLLNKIEEENFDPYKEIANNRKQFKKTSDLYYLILNLQMFWKTSEKLELQLEFLRYECRTIEEYFMQVREYGRFELEILSRYPYIFSDSFIDNNYLKIKKRMRQMSDAFKEEYLFTFLINLTLYYIDKKRFKKARSINMDMYRSLAHKEKSTIIYETLMTEYYKRLIAQALGEPMQEETNTLFTVIEYTLGKKERKVLEEKLLEVAKVKE</sequence>
<dbReference type="RefSeq" id="WP_081182916.1">
    <property type="nucleotide sequence ID" value="NZ_MJEA01000002.1"/>
</dbReference>
<dbReference type="AlphaFoldDB" id="A0A1V8YMU4"/>
<protein>
    <submittedName>
        <fullName evidence="2">Transcriptional regulator</fullName>
    </submittedName>
</protein>
<organism evidence="2 3">
    <name type="scientific">Enterococcus villorum</name>
    <dbReference type="NCBI Taxonomy" id="112904"/>
    <lineage>
        <taxon>Bacteria</taxon>
        <taxon>Bacillati</taxon>
        <taxon>Bacillota</taxon>
        <taxon>Bacilli</taxon>
        <taxon>Lactobacillales</taxon>
        <taxon>Enterococcaceae</taxon>
        <taxon>Enterococcus</taxon>
    </lineage>
</organism>
<feature type="domain" description="HTH cro/C1-type" evidence="1">
    <location>
        <begin position="7"/>
        <end position="61"/>
    </location>
</feature>
<dbReference type="CDD" id="cd00093">
    <property type="entry name" value="HTH_XRE"/>
    <property type="match status" value="1"/>
</dbReference>
<dbReference type="InterPro" id="IPR010982">
    <property type="entry name" value="Lambda_DNA-bd_dom_sf"/>
</dbReference>
<dbReference type="Gene3D" id="1.10.260.40">
    <property type="entry name" value="lambda repressor-like DNA-binding domains"/>
    <property type="match status" value="1"/>
</dbReference>